<dbReference type="GO" id="GO:0032259">
    <property type="term" value="P:methylation"/>
    <property type="evidence" value="ECO:0007669"/>
    <property type="project" value="UniProtKB-KW"/>
</dbReference>
<keyword evidence="1" id="KW-0808">Transferase</keyword>
<dbReference type="InterPro" id="IPR029063">
    <property type="entry name" value="SAM-dependent_MTases_sf"/>
</dbReference>
<dbReference type="EMBL" id="SJJZ01000003">
    <property type="protein sequence ID" value="TCC05619.1"/>
    <property type="molecule type" value="Genomic_DNA"/>
</dbReference>
<evidence type="ECO:0000313" key="1">
    <source>
        <dbReference type="EMBL" id="TCC05619.1"/>
    </source>
</evidence>
<dbReference type="OrthoDB" id="9804312at2"/>
<sequence length="284" mass="31705">MAALFDVLPASVGTTTLGGDGVCALADKKSLAREALDRLTVRLGFGHSEERLVDDAKAYWVDGTAETSWRGFSHFRDAEVFRTTDWTSVGQEHWELFQRLGRLRGGDEQYSRIVEWGCGGGANALAFAPHCDEFVGVDINQETLDECGRQLAAVPGTHFTPVLADMSNPEAAAEHVGQADVFLCLYVLELVPSPEYGLRIMQIAHDLLKDGGIAFVQTKYQTTDWRTAPRRHRYRGTRAASMTSYPIDTFWTQMTDLGFQPEACFLVPHNALDERYAYYLLSKR</sequence>
<gene>
    <name evidence="1" type="ORF">E0H45_26780</name>
</gene>
<dbReference type="CDD" id="cd02440">
    <property type="entry name" value="AdoMet_MTases"/>
    <property type="match status" value="1"/>
</dbReference>
<dbReference type="Proteomes" id="UP000292346">
    <property type="component" value="Unassembled WGS sequence"/>
</dbReference>
<proteinExistence type="predicted"/>
<comment type="caution">
    <text evidence="1">The sequence shown here is derived from an EMBL/GenBank/DDBJ whole genome shotgun (WGS) entry which is preliminary data.</text>
</comment>
<dbReference type="SUPFAM" id="SSF53335">
    <property type="entry name" value="S-adenosyl-L-methionine-dependent methyltransferases"/>
    <property type="match status" value="1"/>
</dbReference>
<name>A0A4R0HD15_9ACTN</name>
<accession>A0A4R0HD15</accession>
<keyword evidence="2" id="KW-1185">Reference proteome</keyword>
<dbReference type="PANTHER" id="PTHR43861">
    <property type="entry name" value="TRANS-ACONITATE 2-METHYLTRANSFERASE-RELATED"/>
    <property type="match status" value="1"/>
</dbReference>
<dbReference type="Gene3D" id="3.40.50.150">
    <property type="entry name" value="Vaccinia Virus protein VP39"/>
    <property type="match status" value="1"/>
</dbReference>
<evidence type="ECO:0000313" key="2">
    <source>
        <dbReference type="Proteomes" id="UP000292346"/>
    </source>
</evidence>
<dbReference type="AlphaFoldDB" id="A0A4R0HD15"/>
<dbReference type="GO" id="GO:0008168">
    <property type="term" value="F:methyltransferase activity"/>
    <property type="evidence" value="ECO:0007669"/>
    <property type="project" value="UniProtKB-KW"/>
</dbReference>
<dbReference type="Pfam" id="PF13489">
    <property type="entry name" value="Methyltransf_23"/>
    <property type="match status" value="1"/>
</dbReference>
<reference evidence="1 2" key="1">
    <citation type="submission" date="2019-02" db="EMBL/GenBank/DDBJ databases">
        <title>Kribbella capetownensis sp. nov. and Kribbella speibonae sp. nov., isolated from soil.</title>
        <authorList>
            <person name="Curtis S.M."/>
            <person name="Norton I."/>
            <person name="Everest G.J."/>
            <person name="Meyers P.R."/>
        </authorList>
    </citation>
    <scope>NUCLEOTIDE SEQUENCE [LARGE SCALE GENOMIC DNA]</scope>
    <source>
        <strain evidence="1 2">KCTC 29219</strain>
    </source>
</reference>
<organism evidence="1 2">
    <name type="scientific">Kribbella soli</name>
    <dbReference type="NCBI Taxonomy" id="1124743"/>
    <lineage>
        <taxon>Bacteria</taxon>
        <taxon>Bacillati</taxon>
        <taxon>Actinomycetota</taxon>
        <taxon>Actinomycetes</taxon>
        <taxon>Propionibacteriales</taxon>
        <taxon>Kribbellaceae</taxon>
        <taxon>Kribbella</taxon>
    </lineage>
</organism>
<protein>
    <submittedName>
        <fullName evidence="1">Class I SAM-dependent methyltransferase</fullName>
    </submittedName>
</protein>
<keyword evidence="1" id="KW-0489">Methyltransferase</keyword>